<sequence length="112" mass="12027">MVLNVLITGDLPAALIQAVAAFMSGVMSLALRIRTGSLYPLIIVHALWDFSLFVGLPASAATEAAPTLSSTAIVAPVQLVFPLFLYGLSLMRHVNRDFGEMSEVVDRQQQLA</sequence>
<protein>
    <recommendedName>
        <fullName evidence="2">CAAX prenyl protease 2/Lysostaphin resistance protein A-like domain-containing protein</fullName>
    </recommendedName>
</protein>
<accession>A0A0A7PNJ1</accession>
<feature type="transmembrane region" description="Helical" evidence="1">
    <location>
        <begin position="12"/>
        <end position="31"/>
    </location>
</feature>
<evidence type="ECO:0000259" key="2">
    <source>
        <dbReference type="Pfam" id="PF02517"/>
    </source>
</evidence>
<keyword evidence="1" id="KW-0812">Transmembrane</keyword>
<dbReference type="STRING" id="1515612.SKP52_12995"/>
<name>A0A0A7PNJ1_9SPHN</name>
<dbReference type="Pfam" id="PF02517">
    <property type="entry name" value="Rce1-like"/>
    <property type="match status" value="1"/>
</dbReference>
<dbReference type="GO" id="GO:0004175">
    <property type="term" value="F:endopeptidase activity"/>
    <property type="evidence" value="ECO:0007669"/>
    <property type="project" value="UniProtKB-ARBA"/>
</dbReference>
<evidence type="ECO:0000313" key="3">
    <source>
        <dbReference type="EMBL" id="AJA09487.1"/>
    </source>
</evidence>
<reference evidence="3 4" key="1">
    <citation type="journal article" date="2015" name="Int. J. Syst. Evol. Microbiol.">
        <title>Description of Sphingopyxis fribergensis sp. nov. - a soil bacterium with the ability to degrade styrene and phenylacetic acid.</title>
        <authorList>
            <person name="Oelschlagel M."/>
            <person name="Ruckert C."/>
            <person name="Kalinowski J."/>
            <person name="Schmidt G."/>
            <person name="Schlomann M."/>
            <person name="Tischler D."/>
        </authorList>
    </citation>
    <scope>NUCLEOTIDE SEQUENCE [LARGE SCALE GENOMIC DNA]</scope>
    <source>
        <strain evidence="3 4">Kp5.2</strain>
    </source>
</reference>
<dbReference type="HOGENOM" id="CLU_2144211_0_0_5"/>
<feature type="transmembrane region" description="Helical" evidence="1">
    <location>
        <begin position="68"/>
        <end position="88"/>
    </location>
</feature>
<feature type="transmembrane region" description="Helical" evidence="1">
    <location>
        <begin position="38"/>
        <end position="56"/>
    </location>
</feature>
<dbReference type="EMBL" id="CP009122">
    <property type="protein sequence ID" value="AJA09487.1"/>
    <property type="molecule type" value="Genomic_DNA"/>
</dbReference>
<evidence type="ECO:0000313" key="4">
    <source>
        <dbReference type="Proteomes" id="UP000030907"/>
    </source>
</evidence>
<dbReference type="InterPro" id="IPR003675">
    <property type="entry name" value="Rce1/LyrA-like_dom"/>
</dbReference>
<evidence type="ECO:0000256" key="1">
    <source>
        <dbReference type="SAM" id="Phobius"/>
    </source>
</evidence>
<keyword evidence="1" id="KW-0472">Membrane</keyword>
<feature type="domain" description="CAAX prenyl protease 2/Lysostaphin resistance protein A-like" evidence="2">
    <location>
        <begin position="16"/>
        <end position="50"/>
    </location>
</feature>
<dbReference type="Proteomes" id="UP000030907">
    <property type="component" value="Chromosome"/>
</dbReference>
<keyword evidence="4" id="KW-1185">Reference proteome</keyword>
<dbReference type="AlphaFoldDB" id="A0A0A7PNJ1"/>
<dbReference type="KEGG" id="sphk:SKP52_12995"/>
<gene>
    <name evidence="3" type="ORF">SKP52_12995</name>
</gene>
<proteinExistence type="predicted"/>
<keyword evidence="1" id="KW-1133">Transmembrane helix</keyword>
<organism evidence="3 4">
    <name type="scientific">Sphingopyxis fribergensis</name>
    <dbReference type="NCBI Taxonomy" id="1515612"/>
    <lineage>
        <taxon>Bacteria</taxon>
        <taxon>Pseudomonadati</taxon>
        <taxon>Pseudomonadota</taxon>
        <taxon>Alphaproteobacteria</taxon>
        <taxon>Sphingomonadales</taxon>
        <taxon>Sphingomonadaceae</taxon>
        <taxon>Sphingopyxis</taxon>
    </lineage>
</organism>
<dbReference type="GO" id="GO:0080120">
    <property type="term" value="P:CAAX-box protein maturation"/>
    <property type="evidence" value="ECO:0007669"/>
    <property type="project" value="UniProtKB-ARBA"/>
</dbReference>